<evidence type="ECO:0000256" key="2">
    <source>
        <dbReference type="SAM" id="MobiDB-lite"/>
    </source>
</evidence>
<dbReference type="PROSITE" id="PS50802">
    <property type="entry name" value="OTU"/>
    <property type="match status" value="1"/>
</dbReference>
<feature type="compositionally biased region" description="Low complexity" evidence="2">
    <location>
        <begin position="88"/>
        <end position="102"/>
    </location>
</feature>
<evidence type="ECO:0000259" key="3">
    <source>
        <dbReference type="PROSITE" id="PS50802"/>
    </source>
</evidence>
<dbReference type="Gene3D" id="3.90.70.80">
    <property type="match status" value="1"/>
</dbReference>
<dbReference type="InParanoid" id="A0A059AZM2"/>
<accession>A0A059AZM2</accession>
<feature type="region of interest" description="Disordered" evidence="2">
    <location>
        <begin position="171"/>
        <end position="294"/>
    </location>
</feature>
<dbReference type="InterPro" id="IPR004027">
    <property type="entry name" value="SEC_C_motif"/>
</dbReference>
<dbReference type="Gene3D" id="3.10.450.50">
    <property type="match status" value="1"/>
</dbReference>
<dbReference type="FunCoup" id="A0A059AZM2">
    <property type="interactions" value="1607"/>
</dbReference>
<dbReference type="Pfam" id="PF02338">
    <property type="entry name" value="OTU"/>
    <property type="match status" value="1"/>
</dbReference>
<proteinExistence type="inferred from homology"/>
<dbReference type="EMBL" id="KK198760">
    <property type="protein sequence ID" value="KCW59086.1"/>
    <property type="molecule type" value="Genomic_DNA"/>
</dbReference>
<dbReference type="AlphaFoldDB" id="A0A059AZM2"/>
<dbReference type="InterPro" id="IPR003323">
    <property type="entry name" value="OTU_dom"/>
</dbReference>
<dbReference type="InterPro" id="IPR038765">
    <property type="entry name" value="Papain-like_cys_pep_sf"/>
</dbReference>
<feature type="compositionally biased region" description="Basic and acidic residues" evidence="2">
    <location>
        <begin position="175"/>
        <end position="199"/>
    </location>
</feature>
<dbReference type="GO" id="GO:0004843">
    <property type="term" value="F:cysteine-type deubiquitinase activity"/>
    <property type="evidence" value="ECO:0000318"/>
    <property type="project" value="GO_Central"/>
</dbReference>
<evidence type="ECO:0000256" key="1">
    <source>
        <dbReference type="ARBA" id="ARBA00010407"/>
    </source>
</evidence>
<reference evidence="4" key="1">
    <citation type="submission" date="2013-07" db="EMBL/GenBank/DDBJ databases">
        <title>The genome of Eucalyptus grandis.</title>
        <authorList>
            <person name="Schmutz J."/>
            <person name="Hayes R."/>
            <person name="Myburg A."/>
            <person name="Tuskan G."/>
            <person name="Grattapaglia D."/>
            <person name="Rokhsar D.S."/>
        </authorList>
    </citation>
    <scope>NUCLEOTIDE SEQUENCE</scope>
    <source>
        <tissue evidence="4">Leaf extractions</tissue>
    </source>
</reference>
<comment type="similarity">
    <text evidence="1">Belongs to the peptidase C85 family.</text>
</comment>
<dbReference type="InterPro" id="IPR050704">
    <property type="entry name" value="Peptidase_C85-like"/>
</dbReference>
<dbReference type="Pfam" id="PF02810">
    <property type="entry name" value="SEC-C"/>
    <property type="match status" value="1"/>
</dbReference>
<dbReference type="SUPFAM" id="SSF54001">
    <property type="entry name" value="Cysteine proteinases"/>
    <property type="match status" value="1"/>
</dbReference>
<feature type="region of interest" description="Disordered" evidence="2">
    <location>
        <begin position="87"/>
        <end position="114"/>
    </location>
</feature>
<feature type="compositionally biased region" description="Basic residues" evidence="2">
    <location>
        <begin position="261"/>
        <end position="270"/>
    </location>
</feature>
<protein>
    <recommendedName>
        <fullName evidence="3">OTU domain-containing protein</fullName>
    </recommendedName>
</protein>
<dbReference type="PANTHER" id="PTHR12419:SF7">
    <property type="entry name" value="OTU DOMAIN-CONTAINING PROTEIN 3"/>
    <property type="match status" value="1"/>
</dbReference>
<sequence length="294" mass="31940">MVVQYILKNREMFDPFIEDDAPFEDYCKTMGNDGTWAGHMELQAASLVTRSNICIHRNMSPRWYICNFDQPGARMIHLSYHDEEHYNSADSNLSSSSRQAKAGSKKSKSGAGKDITDAGSIKLVMAGSGCENIEKVEQTLLQMYGDVDAAIEYLIAEKGIEDFSEEALRSPCDADASHGDDASGNSEEQREEPVEEANKENPPSNSAKRAHDDGSAQREDKKIPRNKNCPCGSKKKYKSCCGSGTGKVSAISNNQALESRKGRKEKKRGKRGSDASALSSGSDGGPPDVGALCI</sequence>
<dbReference type="CDD" id="cd22771">
    <property type="entry name" value="OTU_plant_OTU7-like"/>
    <property type="match status" value="1"/>
</dbReference>
<dbReference type="Gramene" id="KCW59086">
    <property type="protein sequence ID" value="KCW59086"/>
    <property type="gene ID" value="EUGRSUZ_H01704"/>
</dbReference>
<organism evidence="4">
    <name type="scientific">Eucalyptus grandis</name>
    <name type="common">Flooded gum</name>
    <dbReference type="NCBI Taxonomy" id="71139"/>
    <lineage>
        <taxon>Eukaryota</taxon>
        <taxon>Viridiplantae</taxon>
        <taxon>Streptophyta</taxon>
        <taxon>Embryophyta</taxon>
        <taxon>Tracheophyta</taxon>
        <taxon>Spermatophyta</taxon>
        <taxon>Magnoliopsida</taxon>
        <taxon>eudicotyledons</taxon>
        <taxon>Gunneridae</taxon>
        <taxon>Pentapetalae</taxon>
        <taxon>rosids</taxon>
        <taxon>malvids</taxon>
        <taxon>Myrtales</taxon>
        <taxon>Myrtaceae</taxon>
        <taxon>Myrtoideae</taxon>
        <taxon>Eucalypteae</taxon>
        <taxon>Eucalyptus</taxon>
    </lineage>
</organism>
<feature type="compositionally biased region" description="Low complexity" evidence="2">
    <location>
        <begin position="274"/>
        <end position="294"/>
    </location>
</feature>
<gene>
    <name evidence="4" type="ORF">EUGRSUZ_H01704</name>
</gene>
<dbReference type="PANTHER" id="PTHR12419">
    <property type="entry name" value="OTU DOMAIN CONTAINING PROTEIN"/>
    <property type="match status" value="1"/>
</dbReference>
<evidence type="ECO:0000313" key="4">
    <source>
        <dbReference type="EMBL" id="KCW59086.1"/>
    </source>
</evidence>
<dbReference type="SUPFAM" id="SSF103642">
    <property type="entry name" value="Sec-C motif"/>
    <property type="match status" value="1"/>
</dbReference>
<feature type="compositionally biased region" description="Basic and acidic residues" evidence="2">
    <location>
        <begin position="209"/>
        <end position="223"/>
    </location>
</feature>
<name>A0A059AZM2_EUCGR</name>
<feature type="domain" description="OTU" evidence="3">
    <location>
        <begin position="1"/>
        <end position="92"/>
    </location>
</feature>